<name>A0A0C3QJ81_9AGAM</name>
<dbReference type="Pfam" id="PF00107">
    <property type="entry name" value="ADH_zinc_N"/>
    <property type="match status" value="1"/>
</dbReference>
<reference evidence="3" key="2">
    <citation type="submission" date="2015-01" db="EMBL/GenBank/DDBJ databases">
        <title>Evolutionary Origins and Diversification of the Mycorrhizal Mutualists.</title>
        <authorList>
            <consortium name="DOE Joint Genome Institute"/>
            <consortium name="Mycorrhizal Genomics Consortium"/>
            <person name="Kohler A."/>
            <person name="Kuo A."/>
            <person name="Nagy L.G."/>
            <person name="Floudas D."/>
            <person name="Copeland A."/>
            <person name="Barry K.W."/>
            <person name="Cichocki N."/>
            <person name="Veneault-Fourrey C."/>
            <person name="LaButti K."/>
            <person name="Lindquist E.A."/>
            <person name="Lipzen A."/>
            <person name="Lundell T."/>
            <person name="Morin E."/>
            <person name="Murat C."/>
            <person name="Riley R."/>
            <person name="Ohm R."/>
            <person name="Sun H."/>
            <person name="Tunlid A."/>
            <person name="Henrissat B."/>
            <person name="Grigoriev I.V."/>
            <person name="Hibbett D.S."/>
            <person name="Martin F."/>
        </authorList>
    </citation>
    <scope>NUCLEOTIDE SEQUENCE [LARGE SCALE GENOMIC DNA]</scope>
    <source>
        <strain evidence="3">MUT 4182</strain>
    </source>
</reference>
<dbReference type="HOGENOM" id="CLU_026673_16_5_1"/>
<dbReference type="PANTHER" id="PTHR45348:SF3">
    <property type="entry name" value="ENOYL REDUCTASE (ER) DOMAIN-CONTAINING PROTEIN"/>
    <property type="match status" value="1"/>
</dbReference>
<dbReference type="Proteomes" id="UP000054248">
    <property type="component" value="Unassembled WGS sequence"/>
</dbReference>
<dbReference type="InterPro" id="IPR047122">
    <property type="entry name" value="Trans-enoyl_RdTase-like"/>
</dbReference>
<dbReference type="CDD" id="cd08249">
    <property type="entry name" value="enoyl_reductase_like"/>
    <property type="match status" value="1"/>
</dbReference>
<evidence type="ECO:0000313" key="2">
    <source>
        <dbReference type="EMBL" id="KIO32290.1"/>
    </source>
</evidence>
<dbReference type="PANTHER" id="PTHR45348">
    <property type="entry name" value="HYPOTHETICAL OXIDOREDUCTASE (EUROFUNG)"/>
    <property type="match status" value="1"/>
</dbReference>
<reference evidence="2 3" key="1">
    <citation type="submission" date="2014-04" db="EMBL/GenBank/DDBJ databases">
        <authorList>
            <consortium name="DOE Joint Genome Institute"/>
            <person name="Kuo A."/>
            <person name="Girlanda M."/>
            <person name="Perotto S."/>
            <person name="Kohler A."/>
            <person name="Nagy L.G."/>
            <person name="Floudas D."/>
            <person name="Copeland A."/>
            <person name="Barry K.W."/>
            <person name="Cichocki N."/>
            <person name="Veneault-Fourrey C."/>
            <person name="LaButti K."/>
            <person name="Lindquist E.A."/>
            <person name="Lipzen A."/>
            <person name="Lundell T."/>
            <person name="Morin E."/>
            <person name="Murat C."/>
            <person name="Sun H."/>
            <person name="Tunlid A."/>
            <person name="Henrissat B."/>
            <person name="Grigoriev I.V."/>
            <person name="Hibbett D.S."/>
            <person name="Martin F."/>
            <person name="Nordberg H.P."/>
            <person name="Cantor M.N."/>
            <person name="Hua S.X."/>
        </authorList>
    </citation>
    <scope>NUCLEOTIDE SEQUENCE [LARGE SCALE GENOMIC DNA]</scope>
    <source>
        <strain evidence="2 3">MUT 4182</strain>
    </source>
</reference>
<evidence type="ECO:0000313" key="3">
    <source>
        <dbReference type="Proteomes" id="UP000054248"/>
    </source>
</evidence>
<dbReference type="InterPro" id="IPR013149">
    <property type="entry name" value="ADH-like_C"/>
</dbReference>
<dbReference type="SMART" id="SM00829">
    <property type="entry name" value="PKS_ER"/>
    <property type="match status" value="1"/>
</dbReference>
<feature type="domain" description="Enoyl reductase (ER)" evidence="1">
    <location>
        <begin position="11"/>
        <end position="363"/>
    </location>
</feature>
<proteinExistence type="predicted"/>
<dbReference type="SUPFAM" id="SSF51735">
    <property type="entry name" value="NAD(P)-binding Rossmann-fold domains"/>
    <property type="match status" value="1"/>
</dbReference>
<dbReference type="SUPFAM" id="SSF50129">
    <property type="entry name" value="GroES-like"/>
    <property type="match status" value="1"/>
</dbReference>
<dbReference type="InterPro" id="IPR020843">
    <property type="entry name" value="ER"/>
</dbReference>
<sequence length="368" mass="38854">MASGKTHTGIGLVEKGVLGQVELPTRSPGPDEVLLKVDYAALSSVDCHAIDDNFYIQGFPQLVGLGASGKVVSVGSNVDSIKEGDIVAAFTQPGADRATQQYVVAPANRITKIPSGTPQAEVAGLIDNFVCGWHTISTSFGLPLPATIPPSSSLDSEATSSPVLVWGAGTGAGTYMVQALRVAGYKTIIATASSRSAPTIQSYGATHVFDYNDPEVVAKIKEAAGGKPVKYALDPVCTQTSLDRISKVVDTPGSKVALLIPIKIGSIKSLNEGGAQLLIELPADLNPFAKGVEIVTTRTFEWEANEQWKRTLLKDILPALLSSGQVKSQEVRIINKEPTLLERVKEAHRLMKNGELRGAKAVVDFNAA</sequence>
<dbReference type="AlphaFoldDB" id="A0A0C3QJ81"/>
<accession>A0A0C3QJ81</accession>
<dbReference type="InterPro" id="IPR036291">
    <property type="entry name" value="NAD(P)-bd_dom_sf"/>
</dbReference>
<dbReference type="GO" id="GO:0016651">
    <property type="term" value="F:oxidoreductase activity, acting on NAD(P)H"/>
    <property type="evidence" value="ECO:0007669"/>
    <property type="project" value="InterPro"/>
</dbReference>
<dbReference type="Gene3D" id="3.90.180.10">
    <property type="entry name" value="Medium-chain alcohol dehydrogenases, catalytic domain"/>
    <property type="match status" value="1"/>
</dbReference>
<dbReference type="InterPro" id="IPR011032">
    <property type="entry name" value="GroES-like_sf"/>
</dbReference>
<dbReference type="Pfam" id="PF08240">
    <property type="entry name" value="ADH_N"/>
    <property type="match status" value="1"/>
</dbReference>
<organism evidence="2 3">
    <name type="scientific">Tulasnella calospora MUT 4182</name>
    <dbReference type="NCBI Taxonomy" id="1051891"/>
    <lineage>
        <taxon>Eukaryota</taxon>
        <taxon>Fungi</taxon>
        <taxon>Dikarya</taxon>
        <taxon>Basidiomycota</taxon>
        <taxon>Agaricomycotina</taxon>
        <taxon>Agaricomycetes</taxon>
        <taxon>Cantharellales</taxon>
        <taxon>Tulasnellaceae</taxon>
        <taxon>Tulasnella</taxon>
    </lineage>
</organism>
<protein>
    <recommendedName>
        <fullName evidence="1">Enoyl reductase (ER) domain-containing protein</fullName>
    </recommendedName>
</protein>
<dbReference type="OrthoDB" id="9992527at2759"/>
<dbReference type="EMBL" id="KN822956">
    <property type="protein sequence ID" value="KIO32290.1"/>
    <property type="molecule type" value="Genomic_DNA"/>
</dbReference>
<keyword evidence="3" id="KW-1185">Reference proteome</keyword>
<dbReference type="Gene3D" id="3.40.50.720">
    <property type="entry name" value="NAD(P)-binding Rossmann-like Domain"/>
    <property type="match status" value="1"/>
</dbReference>
<dbReference type="STRING" id="1051891.A0A0C3QJ81"/>
<gene>
    <name evidence="2" type="ORF">M407DRAFT_18851</name>
</gene>
<evidence type="ECO:0000259" key="1">
    <source>
        <dbReference type="SMART" id="SM00829"/>
    </source>
</evidence>
<dbReference type="InterPro" id="IPR013154">
    <property type="entry name" value="ADH-like_N"/>
</dbReference>